<accession>A0A1F6CM90</accession>
<comment type="similarity">
    <text evidence="1">Belongs to the bacterial ribosomal protein bS6 family.</text>
</comment>
<dbReference type="SUPFAM" id="SSF54995">
    <property type="entry name" value="Ribosomal protein S6"/>
    <property type="match status" value="1"/>
</dbReference>
<evidence type="ECO:0000313" key="6">
    <source>
        <dbReference type="Proteomes" id="UP000178370"/>
    </source>
</evidence>
<evidence type="ECO:0000256" key="1">
    <source>
        <dbReference type="ARBA" id="ARBA00009512"/>
    </source>
</evidence>
<sequence>MAVSNGVSADEAVMEVNETEVQDAPALRIYEVGYHIAPETKEEDLEKVVATIRSIVEQAGGSFIAEGAPSMTKLAYPMFVREGEKTTEYDRGYFGWLKFEAPVAVARSLEESLKRDKNLFRFIVFQTVREDTRAKYKAPQLREVKRTDVIKQAPRRVEETSAPVSEEDLEKAIQDITAE</sequence>
<dbReference type="Pfam" id="PF01250">
    <property type="entry name" value="Ribosomal_S6"/>
    <property type="match status" value="1"/>
</dbReference>
<evidence type="ECO:0000256" key="4">
    <source>
        <dbReference type="SAM" id="MobiDB-lite"/>
    </source>
</evidence>
<feature type="region of interest" description="Disordered" evidence="4">
    <location>
        <begin position="155"/>
        <end position="179"/>
    </location>
</feature>
<protein>
    <recommendedName>
        <fullName evidence="2">Small ribosomal subunit protein bS6</fullName>
    </recommendedName>
    <alternativeName>
        <fullName evidence="3">30S ribosomal protein S6</fullName>
    </alternativeName>
</protein>
<comment type="caution">
    <text evidence="5">The sequence shown here is derived from an EMBL/GenBank/DDBJ whole genome shotgun (WGS) entry which is preliminary data.</text>
</comment>
<reference evidence="5 6" key="1">
    <citation type="journal article" date="2016" name="Nat. Commun.">
        <title>Thousands of microbial genomes shed light on interconnected biogeochemical processes in an aquifer system.</title>
        <authorList>
            <person name="Anantharaman K."/>
            <person name="Brown C.T."/>
            <person name="Hug L.A."/>
            <person name="Sharon I."/>
            <person name="Castelle C.J."/>
            <person name="Probst A.J."/>
            <person name="Thomas B.C."/>
            <person name="Singh A."/>
            <person name="Wilkins M.J."/>
            <person name="Karaoz U."/>
            <person name="Brodie E.L."/>
            <person name="Williams K.H."/>
            <person name="Hubbard S.S."/>
            <person name="Banfield J.F."/>
        </authorList>
    </citation>
    <scope>NUCLEOTIDE SEQUENCE [LARGE SCALE GENOMIC DNA]</scope>
</reference>
<proteinExistence type="inferred from homology"/>
<dbReference type="InterPro" id="IPR000529">
    <property type="entry name" value="Ribosomal_bS6"/>
</dbReference>
<dbReference type="AlphaFoldDB" id="A0A1F6CM90"/>
<evidence type="ECO:0000313" key="5">
    <source>
        <dbReference type="EMBL" id="OGG50130.1"/>
    </source>
</evidence>
<name>A0A1F6CM90_9BACT</name>
<dbReference type="Gene3D" id="3.30.70.60">
    <property type="match status" value="1"/>
</dbReference>
<dbReference type="EMBL" id="MFKV01000019">
    <property type="protein sequence ID" value="OGG50130.1"/>
    <property type="molecule type" value="Genomic_DNA"/>
</dbReference>
<organism evidence="5 6">
    <name type="scientific">Candidatus Kaiserbacteria bacterium RIFCSPHIGHO2_01_FULL_54_36</name>
    <dbReference type="NCBI Taxonomy" id="1798482"/>
    <lineage>
        <taxon>Bacteria</taxon>
        <taxon>Candidatus Kaiseribacteriota</taxon>
    </lineage>
</organism>
<dbReference type="Proteomes" id="UP000178370">
    <property type="component" value="Unassembled WGS sequence"/>
</dbReference>
<dbReference type="GO" id="GO:0006412">
    <property type="term" value="P:translation"/>
    <property type="evidence" value="ECO:0007669"/>
    <property type="project" value="InterPro"/>
</dbReference>
<evidence type="ECO:0000256" key="3">
    <source>
        <dbReference type="ARBA" id="ARBA00035520"/>
    </source>
</evidence>
<dbReference type="InterPro" id="IPR035980">
    <property type="entry name" value="Ribosomal_bS6_sf"/>
</dbReference>
<dbReference type="STRING" id="1798482.A2763_01135"/>
<evidence type="ECO:0000256" key="2">
    <source>
        <dbReference type="ARBA" id="ARBA00035294"/>
    </source>
</evidence>
<gene>
    <name evidence="5" type="ORF">A2763_01135</name>
</gene>
<dbReference type="GO" id="GO:0003735">
    <property type="term" value="F:structural constituent of ribosome"/>
    <property type="evidence" value="ECO:0007669"/>
    <property type="project" value="InterPro"/>
</dbReference>
<dbReference type="GO" id="GO:0005840">
    <property type="term" value="C:ribosome"/>
    <property type="evidence" value="ECO:0007669"/>
    <property type="project" value="InterPro"/>
</dbReference>
<dbReference type="GO" id="GO:0019843">
    <property type="term" value="F:rRNA binding"/>
    <property type="evidence" value="ECO:0007669"/>
    <property type="project" value="InterPro"/>
</dbReference>
<dbReference type="InterPro" id="IPR014717">
    <property type="entry name" value="Transl_elong_EF1B/ribsomal_bS6"/>
</dbReference>